<sequence length="66" mass="7001">MNVTQYDPVDLTGIVALCERRGLAELGADLDRAHAVLIARHAFLTAPSVTSVVAVDAAQVIGFAYF</sequence>
<reference evidence="1 2" key="1">
    <citation type="submission" date="2019-03" db="EMBL/GenBank/DDBJ databases">
        <title>Genomic Encyclopedia of Type Strains, Phase III (KMG-III): the genomes of soil and plant-associated and newly described type strains.</title>
        <authorList>
            <person name="Whitman W."/>
        </authorList>
    </citation>
    <scope>NUCLEOTIDE SEQUENCE [LARGE SCALE GENOMIC DNA]</scope>
    <source>
        <strain evidence="1 2">VKM Ac-2573</strain>
    </source>
</reference>
<gene>
    <name evidence="1" type="ORF">EV653_0634</name>
</gene>
<dbReference type="AlphaFoldDB" id="A0A4R8CGL7"/>
<dbReference type="EMBL" id="SODP01000001">
    <property type="protein sequence ID" value="TDW75500.1"/>
    <property type="molecule type" value="Genomic_DNA"/>
</dbReference>
<evidence type="ECO:0000313" key="1">
    <source>
        <dbReference type="EMBL" id="TDW75500.1"/>
    </source>
</evidence>
<proteinExistence type="predicted"/>
<keyword evidence="2" id="KW-1185">Reference proteome</keyword>
<evidence type="ECO:0008006" key="3">
    <source>
        <dbReference type="Google" id="ProtNLM"/>
    </source>
</evidence>
<protein>
    <recommendedName>
        <fullName evidence="3">Acetyltransferase (GNAT) family protein</fullName>
    </recommendedName>
</protein>
<comment type="caution">
    <text evidence="1">The sequence shown here is derived from an EMBL/GenBank/DDBJ whole genome shotgun (WGS) entry which is preliminary data.</text>
</comment>
<dbReference type="RefSeq" id="WP_134097738.1">
    <property type="nucleotide sequence ID" value="NZ_SODP01000001.1"/>
</dbReference>
<dbReference type="Proteomes" id="UP000295146">
    <property type="component" value="Unassembled WGS sequence"/>
</dbReference>
<evidence type="ECO:0000313" key="2">
    <source>
        <dbReference type="Proteomes" id="UP000295146"/>
    </source>
</evidence>
<organism evidence="1 2">
    <name type="scientific">Kribbella pratensis</name>
    <dbReference type="NCBI Taxonomy" id="2512112"/>
    <lineage>
        <taxon>Bacteria</taxon>
        <taxon>Bacillati</taxon>
        <taxon>Actinomycetota</taxon>
        <taxon>Actinomycetes</taxon>
        <taxon>Propionibacteriales</taxon>
        <taxon>Kribbellaceae</taxon>
        <taxon>Kribbella</taxon>
    </lineage>
</organism>
<accession>A0A4R8CGL7</accession>
<name>A0A4R8CGL7_9ACTN</name>